<dbReference type="Proteomes" id="UP000570514">
    <property type="component" value="Unassembled WGS sequence"/>
</dbReference>
<evidence type="ECO:0000313" key="2">
    <source>
        <dbReference type="EMBL" id="NIK89085.1"/>
    </source>
</evidence>
<feature type="coiled-coil region" evidence="1">
    <location>
        <begin position="148"/>
        <end position="175"/>
    </location>
</feature>
<accession>A0A846N0S8</accession>
<sequence length="559" mass="59879">MDSARMDGASTPAEALAEELEGARRVIESHFLAAGDILSQSIEGIDALVGALDKLTKALDADAVAKTAADMRSAAKALLGLSENHGRRQNAVERLGGHRESLGRHVADMRSSLAYMRAFTVNIKIVSSGIAEAGHTFKAFAQEISDCIESGRGELREVEEEIVSLQEGLSGAQNEGRRLAGQLDTLLPALPNELDQSAVRIVEHYRKVHKVAEDVAAIARNIHMRVVRVLQALQIGDTTRQRIEHVQDALRDIMRSSDSRLAALGYALLDRELQASKLEFDTELGAIEDAMAEMADHSRDLLKLQDLAFGTEGKQSAGFLDELLARMEEALVVVRDIEGADSAALATGQRTAQAAEHLGTRINAIQSLKNDVQYMALNTTIKCAQIGEAARPLSVIAIELRDHGRHLETAAAAGLSELDGLTAAAGELSSPGEGKNGLSAAEALAFAARVIREGCERAQSETEVLVSKGEEVLSVLGKSVETLAFQDEIGGTLETVAGELSSLASRNPSDAQGLEDALSRLLAGFYHRYTMRQEREVHQAFVAWLGVPIADPEQLAPAA</sequence>
<protein>
    <submittedName>
        <fullName evidence="2">Methyl-accepting chemotaxis protein</fullName>
    </submittedName>
</protein>
<name>A0A846N0S8_9PROT</name>
<evidence type="ECO:0000313" key="3">
    <source>
        <dbReference type="Proteomes" id="UP000570514"/>
    </source>
</evidence>
<reference evidence="2 3" key="1">
    <citation type="submission" date="2020-03" db="EMBL/GenBank/DDBJ databases">
        <title>Genomic Encyclopedia of Type Strains, Phase IV (KMG-IV): sequencing the most valuable type-strain genomes for metagenomic binning, comparative biology and taxonomic classification.</title>
        <authorList>
            <person name="Goeker M."/>
        </authorList>
    </citation>
    <scope>NUCLEOTIDE SEQUENCE [LARGE SCALE GENOMIC DNA]</scope>
    <source>
        <strain evidence="2 3">DSM 19867</strain>
    </source>
</reference>
<keyword evidence="1" id="KW-0175">Coiled coil</keyword>
<dbReference type="EMBL" id="JAASRM010000001">
    <property type="protein sequence ID" value="NIK89085.1"/>
    <property type="molecule type" value="Genomic_DNA"/>
</dbReference>
<gene>
    <name evidence="2" type="ORF">FHS83_002403</name>
</gene>
<comment type="caution">
    <text evidence="2">The sequence shown here is derived from an EMBL/GenBank/DDBJ whole genome shotgun (WGS) entry which is preliminary data.</text>
</comment>
<keyword evidence="3" id="KW-1185">Reference proteome</keyword>
<dbReference type="SUPFAM" id="SSF58104">
    <property type="entry name" value="Methyl-accepting chemotaxis protein (MCP) signaling domain"/>
    <property type="match status" value="1"/>
</dbReference>
<dbReference type="RefSeq" id="WP_167083205.1">
    <property type="nucleotide sequence ID" value="NZ_BAAADC010000001.1"/>
</dbReference>
<proteinExistence type="predicted"/>
<dbReference type="Gene3D" id="1.10.287.500">
    <property type="entry name" value="Helix hairpin bin"/>
    <property type="match status" value="1"/>
</dbReference>
<evidence type="ECO:0000256" key="1">
    <source>
        <dbReference type="SAM" id="Coils"/>
    </source>
</evidence>
<dbReference type="AlphaFoldDB" id="A0A846N0S8"/>
<organism evidence="2 3">
    <name type="scientific">Rhizomicrobium palustre</name>
    <dbReference type="NCBI Taxonomy" id="189966"/>
    <lineage>
        <taxon>Bacteria</taxon>
        <taxon>Pseudomonadati</taxon>
        <taxon>Pseudomonadota</taxon>
        <taxon>Alphaproteobacteria</taxon>
        <taxon>Micropepsales</taxon>
        <taxon>Micropepsaceae</taxon>
        <taxon>Rhizomicrobium</taxon>
    </lineage>
</organism>